<protein>
    <submittedName>
        <fullName evidence="2">Uncharacterized protein</fullName>
    </submittedName>
</protein>
<reference evidence="3" key="1">
    <citation type="submission" date="2016-11" db="EMBL/GenBank/DDBJ databases">
        <authorList>
            <person name="Varghese N."/>
            <person name="Submissions S."/>
        </authorList>
    </citation>
    <scope>NUCLEOTIDE SEQUENCE [LARGE SCALE GENOMIC DNA]</scope>
    <source>
        <strain evidence="3">DSM 15285</strain>
    </source>
</reference>
<proteinExistence type="predicted"/>
<name>A0A1M5NUS4_9FIRM</name>
<keyword evidence="1" id="KW-0812">Transmembrane</keyword>
<dbReference type="RefSeq" id="WP_072723032.1">
    <property type="nucleotide sequence ID" value="NZ_FQXH01000005.1"/>
</dbReference>
<accession>A0A1M5NUS4</accession>
<organism evidence="2 3">
    <name type="scientific">Tepidibacter thalassicus DSM 15285</name>
    <dbReference type="NCBI Taxonomy" id="1123350"/>
    <lineage>
        <taxon>Bacteria</taxon>
        <taxon>Bacillati</taxon>
        <taxon>Bacillota</taxon>
        <taxon>Clostridia</taxon>
        <taxon>Peptostreptococcales</taxon>
        <taxon>Peptostreptococcaceae</taxon>
        <taxon>Tepidibacter</taxon>
    </lineage>
</organism>
<keyword evidence="1" id="KW-0472">Membrane</keyword>
<evidence type="ECO:0000256" key="1">
    <source>
        <dbReference type="SAM" id="Phobius"/>
    </source>
</evidence>
<dbReference type="OrthoDB" id="1755582at2"/>
<dbReference type="AlphaFoldDB" id="A0A1M5NUS4"/>
<dbReference type="EMBL" id="FQXH01000005">
    <property type="protein sequence ID" value="SHG93291.1"/>
    <property type="molecule type" value="Genomic_DNA"/>
</dbReference>
<sequence>MNINYVIILLGSITCIISLFFLIKFFSKFENTTNTSNEYKNNFSGDLLKNKLSELDEKVKNIDNIIKNQMYTMNFKNKEVIYSNEVERLNMLGYSKEEIAKKTNKSIREVDLILKLKK</sequence>
<evidence type="ECO:0000313" key="3">
    <source>
        <dbReference type="Proteomes" id="UP000242520"/>
    </source>
</evidence>
<evidence type="ECO:0000313" key="2">
    <source>
        <dbReference type="EMBL" id="SHG93291.1"/>
    </source>
</evidence>
<keyword evidence="3" id="KW-1185">Reference proteome</keyword>
<feature type="transmembrane region" description="Helical" evidence="1">
    <location>
        <begin position="6"/>
        <end position="26"/>
    </location>
</feature>
<dbReference type="Proteomes" id="UP000242520">
    <property type="component" value="Unassembled WGS sequence"/>
</dbReference>
<keyword evidence="1" id="KW-1133">Transmembrane helix</keyword>
<dbReference type="STRING" id="1123350.SAMN02744040_00232"/>
<gene>
    <name evidence="2" type="ORF">SAMN02744040_00232</name>
</gene>